<dbReference type="Pfam" id="PF00044">
    <property type="entry name" value="Gp_dh_N"/>
    <property type="match status" value="1"/>
</dbReference>
<evidence type="ECO:0000259" key="3">
    <source>
        <dbReference type="SMART" id="SM00846"/>
    </source>
</evidence>
<evidence type="ECO:0000313" key="4">
    <source>
        <dbReference type="EMBL" id="ALC17704.1"/>
    </source>
</evidence>
<proteinExistence type="inferred from homology"/>
<dbReference type="Proteomes" id="UP000057158">
    <property type="component" value="Chromosome"/>
</dbReference>
<evidence type="ECO:0000256" key="2">
    <source>
        <dbReference type="RuleBase" id="RU000397"/>
    </source>
</evidence>
<organism evidence="4 5">
    <name type="scientific">Desulfuromonas soudanensis</name>
    <dbReference type="NCBI Taxonomy" id="1603606"/>
    <lineage>
        <taxon>Bacteria</taxon>
        <taxon>Pseudomonadati</taxon>
        <taxon>Thermodesulfobacteriota</taxon>
        <taxon>Desulfuromonadia</taxon>
        <taxon>Desulfuromonadales</taxon>
        <taxon>Desulfuromonadaceae</taxon>
        <taxon>Desulfuromonas</taxon>
    </lineage>
</organism>
<dbReference type="RefSeq" id="WP_053551699.1">
    <property type="nucleotide sequence ID" value="NZ_CP010802.1"/>
</dbReference>
<dbReference type="Pfam" id="PF02800">
    <property type="entry name" value="Gp_dh_C"/>
    <property type="match status" value="1"/>
</dbReference>
<dbReference type="PANTHER" id="PTHR43454:SF1">
    <property type="entry name" value="GLYCERALDEHYDE 3-PHOSPHATE DEHYDROGENASE NAD(P) BINDING DOMAIN-CONTAINING PROTEIN"/>
    <property type="match status" value="1"/>
</dbReference>
<dbReference type="CDD" id="cd05214">
    <property type="entry name" value="GAPDH_I_N"/>
    <property type="match status" value="1"/>
</dbReference>
<dbReference type="EMBL" id="CP010802">
    <property type="protein sequence ID" value="ALC17704.1"/>
    <property type="molecule type" value="Genomic_DNA"/>
</dbReference>
<dbReference type="Gene3D" id="3.30.360.10">
    <property type="entry name" value="Dihydrodipicolinate Reductase, domain 2"/>
    <property type="match status" value="1"/>
</dbReference>
<dbReference type="InterPro" id="IPR020829">
    <property type="entry name" value="GlycerAld_3-P_DH_cat"/>
</dbReference>
<dbReference type="Gene3D" id="3.40.50.720">
    <property type="entry name" value="NAD(P)-binding Rossmann-like Domain"/>
    <property type="match status" value="1"/>
</dbReference>
<dbReference type="GO" id="GO:0016620">
    <property type="term" value="F:oxidoreductase activity, acting on the aldehyde or oxo group of donors, NAD or NADP as acceptor"/>
    <property type="evidence" value="ECO:0007669"/>
    <property type="project" value="InterPro"/>
</dbReference>
<dbReference type="NCBIfam" id="NF006139">
    <property type="entry name" value="PRK08289.1"/>
    <property type="match status" value="1"/>
</dbReference>
<feature type="domain" description="Glyceraldehyde 3-phosphate dehydrogenase NAD(P) binding" evidence="3">
    <location>
        <begin position="132"/>
        <end position="293"/>
    </location>
</feature>
<dbReference type="InterPro" id="IPR020831">
    <property type="entry name" value="GlycerAld/Erythrose_P_DH"/>
</dbReference>
<dbReference type="SMART" id="SM00846">
    <property type="entry name" value="Gp_dh_N"/>
    <property type="match status" value="1"/>
</dbReference>
<dbReference type="GO" id="GO:0051287">
    <property type="term" value="F:NAD binding"/>
    <property type="evidence" value="ECO:0007669"/>
    <property type="project" value="InterPro"/>
</dbReference>
<comment type="similarity">
    <text evidence="2">Belongs to the glyceraldehyde-3-phosphate dehydrogenase family.</text>
</comment>
<dbReference type="SUPFAM" id="SSF51735">
    <property type="entry name" value="NAD(P)-binding Rossmann-fold domains"/>
    <property type="match status" value="1"/>
</dbReference>
<keyword evidence="5" id="KW-1185">Reference proteome</keyword>
<accession>A0A0M4CYT2</accession>
<gene>
    <name evidence="4" type="ORF">DSOUD_2977</name>
</gene>
<dbReference type="PRINTS" id="PR00078">
    <property type="entry name" value="G3PDHDRGNASE"/>
</dbReference>
<dbReference type="InterPro" id="IPR036291">
    <property type="entry name" value="NAD(P)-bd_dom_sf"/>
</dbReference>
<evidence type="ECO:0000256" key="1">
    <source>
        <dbReference type="ARBA" id="ARBA00023002"/>
    </source>
</evidence>
<dbReference type="PROSITE" id="PS00071">
    <property type="entry name" value="GAPDH"/>
    <property type="match status" value="1"/>
</dbReference>
<dbReference type="InterPro" id="IPR020830">
    <property type="entry name" value="GlycerAld_3-P_DH_AS"/>
</dbReference>
<dbReference type="PATRIC" id="fig|1603606.3.peg.3211"/>
<sequence>MSSTKKQENYFKDWQNREELAETALPLIGRLYRNHGVVTTVYGRSLVNKSTIDILKAHRFARQILENELSIRDSFPVIEAMTRLDLAPGKVDIGKLTIRFQAQGNGLDLDTFLRQELAAINTGKAPILSEPRDVVLYGFGRIGRLLARILIEQAGGGDKMRLRAAVVRKGSDDDLAKRASLLRRDSVHGPFNGAITIDKEENAIIANGNMIRIIYSDAPETVDYTQYGIRDAILVDNTGKWRDRDGLGRHLQAKGISRVLLTAPGKGTIPNVVYGVNNDLIRDEESILSAASCTTNAIVPVLKAINDGFGIVNGHVETCHSYTNDQNLIDNYHDKDRRGRGAPLNMVITETGAAKAVAKALPELAGKLTGNAIRVPTPNVSLAILNLTLEKETSVAELNSYLRDVSLDSPLQNQIDYTNSPEAVSSDFVGSEYAGVVDSLATIVEKNRCVLYVWYDNEYGYSCQVVRMLDRVAGLELPSLPA</sequence>
<dbReference type="KEGG" id="des:DSOUD_2977"/>
<protein>
    <submittedName>
        <fullName evidence="4">Glyceraldehyde-3-phosphate dehydrogenase/erythrose-4-phosphate dehydrogenase</fullName>
    </submittedName>
</protein>
<dbReference type="InterPro" id="IPR020828">
    <property type="entry name" value="GlycerAld_3-P_DH_NAD(P)-bd"/>
</dbReference>
<dbReference type="STRING" id="1603606.DSOUD_2977"/>
<keyword evidence="1" id="KW-0560">Oxidoreductase</keyword>
<dbReference type="CDD" id="cd18126">
    <property type="entry name" value="GAPDH_I_C"/>
    <property type="match status" value="1"/>
</dbReference>
<dbReference type="PANTHER" id="PTHR43454">
    <property type="entry name" value="GLYCERALDEHYDE-3-PHOSPHATE DEHYDROGENASE"/>
    <property type="match status" value="1"/>
</dbReference>
<dbReference type="OrthoDB" id="9803304at2"/>
<name>A0A0M4CYT2_9BACT</name>
<evidence type="ECO:0000313" key="5">
    <source>
        <dbReference type="Proteomes" id="UP000057158"/>
    </source>
</evidence>
<dbReference type="AlphaFoldDB" id="A0A0M4CYT2"/>
<reference evidence="4 5" key="1">
    <citation type="submission" date="2015-07" db="EMBL/GenBank/DDBJ databases">
        <title>Isolation and Genomic Characterization of a Novel Halophilic Metal-Reducing Deltaproteobacterium from the Deep Subsurface.</title>
        <authorList>
            <person name="Badalamenti J.P."/>
            <person name="Summers Z.M."/>
            <person name="Gralnick J.A."/>
            <person name="Bond D.R."/>
        </authorList>
    </citation>
    <scope>NUCLEOTIDE SEQUENCE [LARGE SCALE GENOMIC DNA]</scope>
    <source>
        <strain evidence="4 5">WTL</strain>
    </source>
</reference>
<dbReference type="SUPFAM" id="SSF55347">
    <property type="entry name" value="Glyceraldehyde-3-phosphate dehydrogenase-like, C-terminal domain"/>
    <property type="match status" value="1"/>
</dbReference>